<evidence type="ECO:0000313" key="1">
    <source>
        <dbReference type="EMBL" id="GFJ78788.1"/>
    </source>
</evidence>
<dbReference type="AlphaFoldDB" id="A0A6V8K902"/>
<dbReference type="EMBL" id="BLPF01000001">
    <property type="protein sequence ID" value="GFJ78788.1"/>
    <property type="molecule type" value="Genomic_DNA"/>
</dbReference>
<gene>
    <name evidence="1" type="ORF">Phou_029680</name>
</gene>
<comment type="caution">
    <text evidence="1">The sequence shown here is derived from an EMBL/GenBank/DDBJ whole genome shotgun (WGS) entry which is preliminary data.</text>
</comment>
<protein>
    <submittedName>
        <fullName evidence="1">Uncharacterized protein</fullName>
    </submittedName>
</protein>
<proteinExistence type="predicted"/>
<sequence>MLVVGEPFVDLRRAVDLFVGQTGHWTASRWAQPAGAAGTRGDLTHGLVQRIADRAADAEGEPRRPVPRLVADPALTDQLRVVAADLIAANPPAAVIAEAAADVQAVRAALG</sequence>
<evidence type="ECO:0000313" key="2">
    <source>
        <dbReference type="Proteomes" id="UP000482800"/>
    </source>
</evidence>
<dbReference type="Proteomes" id="UP000482800">
    <property type="component" value="Unassembled WGS sequence"/>
</dbReference>
<keyword evidence="2" id="KW-1185">Reference proteome</keyword>
<reference evidence="1 2" key="2">
    <citation type="submission" date="2020-03" db="EMBL/GenBank/DDBJ databases">
        <authorList>
            <person name="Ichikawa N."/>
            <person name="Kimura A."/>
            <person name="Kitahashi Y."/>
            <person name="Uohara A."/>
        </authorList>
    </citation>
    <scope>NUCLEOTIDE SEQUENCE [LARGE SCALE GENOMIC DNA]</scope>
    <source>
        <strain evidence="1 2">NBRC 108639</strain>
    </source>
</reference>
<organism evidence="1 2">
    <name type="scientific">Phytohabitans houttuyneae</name>
    <dbReference type="NCBI Taxonomy" id="1076126"/>
    <lineage>
        <taxon>Bacteria</taxon>
        <taxon>Bacillati</taxon>
        <taxon>Actinomycetota</taxon>
        <taxon>Actinomycetes</taxon>
        <taxon>Micromonosporales</taxon>
        <taxon>Micromonosporaceae</taxon>
    </lineage>
</organism>
<reference evidence="1 2" key="1">
    <citation type="submission" date="2020-03" db="EMBL/GenBank/DDBJ databases">
        <title>Whole genome shotgun sequence of Phytohabitans houttuyneae NBRC 108639.</title>
        <authorList>
            <person name="Komaki H."/>
            <person name="Tamura T."/>
        </authorList>
    </citation>
    <scope>NUCLEOTIDE SEQUENCE [LARGE SCALE GENOMIC DNA]</scope>
    <source>
        <strain evidence="1 2">NBRC 108639</strain>
    </source>
</reference>
<name>A0A6V8K902_9ACTN</name>
<accession>A0A6V8K902</accession>